<dbReference type="EMBL" id="KV454015">
    <property type="protein sequence ID" value="ODV94827.1"/>
    <property type="molecule type" value="Genomic_DNA"/>
</dbReference>
<evidence type="ECO:0000256" key="3">
    <source>
        <dbReference type="ARBA" id="ARBA00022692"/>
    </source>
</evidence>
<comment type="similarity">
    <text evidence="2">Belongs to the AFG1 ATPase family.</text>
</comment>
<evidence type="ECO:0000256" key="2">
    <source>
        <dbReference type="ARBA" id="ARBA00010322"/>
    </source>
</evidence>
<dbReference type="Proteomes" id="UP000094236">
    <property type="component" value="Unassembled WGS sequence"/>
</dbReference>
<protein>
    <recommendedName>
        <fullName evidence="12">AAA+ ATPase domain-containing protein</fullName>
    </recommendedName>
</protein>
<dbReference type="Gene3D" id="3.40.50.300">
    <property type="entry name" value="P-loop containing nucleotide triphosphate hydrolases"/>
    <property type="match status" value="1"/>
</dbReference>
<evidence type="ECO:0000313" key="10">
    <source>
        <dbReference type="EMBL" id="ODV94827.1"/>
    </source>
</evidence>
<keyword evidence="11" id="KW-1185">Reference proteome</keyword>
<dbReference type="InterPro" id="IPR027417">
    <property type="entry name" value="P-loop_NTPase"/>
</dbReference>
<keyword evidence="7 9" id="KW-0472">Membrane</keyword>
<organism evidence="10 11">
    <name type="scientific">Pachysolen tannophilus NRRL Y-2460</name>
    <dbReference type="NCBI Taxonomy" id="669874"/>
    <lineage>
        <taxon>Eukaryota</taxon>
        <taxon>Fungi</taxon>
        <taxon>Dikarya</taxon>
        <taxon>Ascomycota</taxon>
        <taxon>Saccharomycotina</taxon>
        <taxon>Pichiomycetes</taxon>
        <taxon>Pachysolenaceae</taxon>
        <taxon>Pachysolen</taxon>
    </lineage>
</organism>
<name>A0A1E4TSW0_PACTA</name>
<evidence type="ECO:0000256" key="4">
    <source>
        <dbReference type="ARBA" id="ARBA00022741"/>
    </source>
</evidence>
<dbReference type="PANTHER" id="PTHR12169">
    <property type="entry name" value="ATPASE N2B"/>
    <property type="match status" value="1"/>
</dbReference>
<dbReference type="Pfam" id="PF23489">
    <property type="entry name" value="V-ATPase_su_f"/>
    <property type="match status" value="1"/>
</dbReference>
<dbReference type="NCBIfam" id="NF040713">
    <property type="entry name" value="ZapE"/>
    <property type="match status" value="1"/>
</dbReference>
<dbReference type="InterPro" id="IPR056552">
    <property type="entry name" value="Ribonucl_Kappa"/>
</dbReference>
<reference evidence="11" key="1">
    <citation type="submission" date="2016-05" db="EMBL/GenBank/DDBJ databases">
        <title>Comparative genomics of biotechnologically important yeasts.</title>
        <authorList>
            <consortium name="DOE Joint Genome Institute"/>
            <person name="Riley R."/>
            <person name="Haridas S."/>
            <person name="Wolfe K.H."/>
            <person name="Lopes M.R."/>
            <person name="Hittinger C.T."/>
            <person name="Goker M."/>
            <person name="Salamov A."/>
            <person name="Wisecaver J."/>
            <person name="Long T.M."/>
            <person name="Aerts A.L."/>
            <person name="Barry K."/>
            <person name="Choi C."/>
            <person name="Clum A."/>
            <person name="Coughlan A.Y."/>
            <person name="Deshpande S."/>
            <person name="Douglass A.P."/>
            <person name="Hanson S.J."/>
            <person name="Klenk H.-P."/>
            <person name="Labutti K."/>
            <person name="Lapidus A."/>
            <person name="Lindquist E."/>
            <person name="Lipzen A."/>
            <person name="Meier-Kolthoff J.P."/>
            <person name="Ohm R.A."/>
            <person name="Otillar R.P."/>
            <person name="Pangilinan J."/>
            <person name="Peng Y."/>
            <person name="Rokas A."/>
            <person name="Rosa C.A."/>
            <person name="Scheuner C."/>
            <person name="Sibirny A.A."/>
            <person name="Slot J.C."/>
            <person name="Stielow J.B."/>
            <person name="Sun H."/>
            <person name="Kurtzman C.P."/>
            <person name="Blackwell M."/>
            <person name="Grigoriev I.V."/>
            <person name="Jeffries T.W."/>
        </authorList>
    </citation>
    <scope>NUCLEOTIDE SEQUENCE [LARGE SCALE GENOMIC DNA]</scope>
    <source>
        <strain evidence="11">NRRL Y-2460</strain>
    </source>
</reference>
<dbReference type="CDD" id="cd00009">
    <property type="entry name" value="AAA"/>
    <property type="match status" value="1"/>
</dbReference>
<keyword evidence="3 9" id="KW-0812">Transmembrane</keyword>
<feature type="compositionally biased region" description="Polar residues" evidence="8">
    <location>
        <begin position="712"/>
        <end position="732"/>
    </location>
</feature>
<keyword evidence="4" id="KW-0547">Nucleotide-binding</keyword>
<dbReference type="OrthoDB" id="548867at2759"/>
<sequence length="816" mass="93722">MKLPVFTTPGKAYFCTIISAFGVLILSVLAHLFSIGHESMMGSTSDPSDGKAAASTLWKAVIVYAFMKQLMNRVYRKASGNHFMKYGLARRYGCYRSVLCKNTFLCLGDQRRQLANVVGSGPQGCNNRFPIPETIDSQHMCLTITDPLIVYQNYVANGTLKPDQEQFRAAVEFQKLYLRVRDYSAPADLKIRINKIVRDIEQKHEKLNAMDKKFGKYKPRWFDTDLKRTELVKVLTDEEELVNFPSPQGLLINGPVGSGKSLLMDIFASSLPHKSKCRWHYNNFMLWVYNEIHQIYKRRMVSNQENHSLLSLENEFILFEVAEKMISKNTILLLDEFMLPDLAAANIVKILFTYFFKLGGVLVATSNRLPEDLYSNDFRKNKFKNFLDVLKIKCHSYDMTADKDYRSILTEEAKGKIEPYIIVKSLDSQHDTHWENLLNSVADMNQGNSENLEVYGHILNVPWASNGTVKYDFQTICQGLYGPGDYISLASNYHTFILDNVPVMTLKMKNEARRFITLLDALYEAKCKLIMRSDVDIDQLFFPEISRKDNGGVSTNSDSNIGDSDNRIEVQNEEMFSKTSMDLANPYRPNVSSYSDGNNDFENIPGSCKFQTNFKNLKQFTGEDEMFAYKRAVSRIKEMTGSPNWRLEGKWTPIDKSMRPWEKEKEQLEKGNSNPEHVTYSIGFEIMEDFKNDNRDALSLLSENIERGKDANLNTSNSSKEVSGEKISNSPRRSIQEISNDMIVRTLPPDYSDLKNHDNIFPFSSIKKSKAYKAFQTAPVIQQVHFWAMGVWNQSSKFKDDITRKWIKGYSEDYKK</sequence>
<keyword evidence="6 9" id="KW-1133">Transmembrane helix</keyword>
<evidence type="ECO:0000256" key="8">
    <source>
        <dbReference type="SAM" id="MobiDB-lite"/>
    </source>
</evidence>
<evidence type="ECO:0000256" key="5">
    <source>
        <dbReference type="ARBA" id="ARBA00022840"/>
    </source>
</evidence>
<accession>A0A1E4TSW0</accession>
<evidence type="ECO:0000313" key="11">
    <source>
        <dbReference type="Proteomes" id="UP000094236"/>
    </source>
</evidence>
<dbReference type="GO" id="GO:0016020">
    <property type="term" value="C:membrane"/>
    <property type="evidence" value="ECO:0007669"/>
    <property type="project" value="UniProtKB-SubCell"/>
</dbReference>
<evidence type="ECO:0008006" key="12">
    <source>
        <dbReference type="Google" id="ProtNLM"/>
    </source>
</evidence>
<evidence type="ECO:0000256" key="7">
    <source>
        <dbReference type="ARBA" id="ARBA00023136"/>
    </source>
</evidence>
<dbReference type="GO" id="GO:0005739">
    <property type="term" value="C:mitochondrion"/>
    <property type="evidence" value="ECO:0007669"/>
    <property type="project" value="TreeGrafter"/>
</dbReference>
<feature type="region of interest" description="Disordered" evidence="8">
    <location>
        <begin position="711"/>
        <end position="732"/>
    </location>
</feature>
<evidence type="ECO:0000256" key="1">
    <source>
        <dbReference type="ARBA" id="ARBA00004370"/>
    </source>
</evidence>
<proteinExistence type="inferred from homology"/>
<dbReference type="SUPFAM" id="SSF52540">
    <property type="entry name" value="P-loop containing nucleoside triphosphate hydrolases"/>
    <property type="match status" value="1"/>
</dbReference>
<dbReference type="GO" id="GO:0016887">
    <property type="term" value="F:ATP hydrolysis activity"/>
    <property type="evidence" value="ECO:0007669"/>
    <property type="project" value="InterPro"/>
</dbReference>
<gene>
    <name evidence="10" type="ORF">PACTADRAFT_3717</name>
</gene>
<comment type="subcellular location">
    <subcellularLocation>
        <location evidence="1">Membrane</location>
    </subcellularLocation>
</comment>
<dbReference type="GO" id="GO:0005524">
    <property type="term" value="F:ATP binding"/>
    <property type="evidence" value="ECO:0007669"/>
    <property type="project" value="UniProtKB-KW"/>
</dbReference>
<dbReference type="InterPro" id="IPR005654">
    <property type="entry name" value="ATPase_AFG1-like"/>
</dbReference>
<dbReference type="PANTHER" id="PTHR12169:SF2">
    <property type="entry name" value="AFG1P"/>
    <property type="match status" value="1"/>
</dbReference>
<keyword evidence="5" id="KW-0067">ATP-binding</keyword>
<evidence type="ECO:0000256" key="6">
    <source>
        <dbReference type="ARBA" id="ARBA00022989"/>
    </source>
</evidence>
<dbReference type="AlphaFoldDB" id="A0A1E4TSW0"/>
<feature type="transmembrane region" description="Helical" evidence="9">
    <location>
        <begin position="12"/>
        <end position="32"/>
    </location>
</feature>
<dbReference type="Pfam" id="PF03969">
    <property type="entry name" value="AFG1_ATPase"/>
    <property type="match status" value="1"/>
</dbReference>
<dbReference type="FunFam" id="3.40.50.300:FF:002222">
    <property type="entry name" value="AFG1-family ATPase, variant"/>
    <property type="match status" value="1"/>
</dbReference>
<evidence type="ECO:0000256" key="9">
    <source>
        <dbReference type="SAM" id="Phobius"/>
    </source>
</evidence>